<dbReference type="Proteomes" id="UP000016923">
    <property type="component" value="Unassembled WGS sequence"/>
</dbReference>
<comment type="subcellular location">
    <subcellularLocation>
        <location evidence="2 15">Nucleus</location>
    </subcellularLocation>
</comment>
<dbReference type="InterPro" id="IPR058643">
    <property type="entry name" value="BRE1-like_CC"/>
</dbReference>
<evidence type="ECO:0000256" key="3">
    <source>
        <dbReference type="ARBA" id="ARBA00004906"/>
    </source>
</evidence>
<comment type="function">
    <text evidence="13">E3 ubiquitin-protein ligase that mediates monoubiquitination of histone H2B to form H2BK123ub1. H2BK123ub1 gives a specific tag for epigenetic transcriptional activation and is also a prerequisite for H3K4me and H3K79me formation.</text>
</comment>
<name>S3CUD2_OPHP1</name>
<keyword evidence="20" id="KW-1185">Reference proteome</keyword>
<evidence type="ECO:0000256" key="14">
    <source>
        <dbReference type="PROSITE-ProRule" id="PRU00175"/>
    </source>
</evidence>
<organism evidence="19 20">
    <name type="scientific">Ophiostoma piceae (strain UAMH 11346)</name>
    <name type="common">Sap stain fungus</name>
    <dbReference type="NCBI Taxonomy" id="1262450"/>
    <lineage>
        <taxon>Eukaryota</taxon>
        <taxon>Fungi</taxon>
        <taxon>Dikarya</taxon>
        <taxon>Ascomycota</taxon>
        <taxon>Pezizomycotina</taxon>
        <taxon>Sordariomycetes</taxon>
        <taxon>Sordariomycetidae</taxon>
        <taxon>Ophiostomatales</taxon>
        <taxon>Ophiostomataceae</taxon>
        <taxon>Ophiostoma</taxon>
    </lineage>
</organism>
<keyword evidence="5 15" id="KW-0808">Transferase</keyword>
<reference evidence="19 20" key="1">
    <citation type="journal article" date="2013" name="BMC Genomics">
        <title>The genome and transcriptome of the pine saprophyte Ophiostoma piceae, and a comparison with the bark beetle-associated pine pathogen Grosmannia clavigera.</title>
        <authorList>
            <person name="Haridas S."/>
            <person name="Wang Y."/>
            <person name="Lim L."/>
            <person name="Massoumi Alamouti S."/>
            <person name="Jackman S."/>
            <person name="Docking R."/>
            <person name="Robertson G."/>
            <person name="Birol I."/>
            <person name="Bohlmann J."/>
            <person name="Breuil C."/>
        </authorList>
    </citation>
    <scope>NUCLEOTIDE SEQUENCE [LARGE SCALE GENOMIC DNA]</scope>
    <source>
        <strain evidence="19 20">UAMH 11346</strain>
    </source>
</reference>
<comment type="catalytic activity">
    <reaction evidence="1 15">
        <text>S-ubiquitinyl-[E2 ubiquitin-conjugating enzyme]-L-cysteine + [acceptor protein]-L-lysine = [E2 ubiquitin-conjugating enzyme]-L-cysteine + N(6)-ubiquitinyl-[acceptor protein]-L-lysine.</text>
        <dbReference type="EC" id="2.3.2.27"/>
    </reaction>
</comment>
<evidence type="ECO:0000256" key="9">
    <source>
        <dbReference type="ARBA" id="ARBA00022833"/>
    </source>
</evidence>
<evidence type="ECO:0000256" key="1">
    <source>
        <dbReference type="ARBA" id="ARBA00000900"/>
    </source>
</evidence>
<keyword evidence="9 15" id="KW-0862">Zinc</keyword>
<keyword evidence="6 15" id="KW-0479">Metal-binding</keyword>
<feature type="coiled-coil region" evidence="16">
    <location>
        <begin position="271"/>
        <end position="439"/>
    </location>
</feature>
<evidence type="ECO:0000256" key="7">
    <source>
        <dbReference type="ARBA" id="ARBA00022771"/>
    </source>
</evidence>
<evidence type="ECO:0000256" key="16">
    <source>
        <dbReference type="SAM" id="Coils"/>
    </source>
</evidence>
<dbReference type="PANTHER" id="PTHR23163:SF0">
    <property type="entry name" value="E3 UBIQUITIN-PROTEIN LIGASE BRE1"/>
    <property type="match status" value="1"/>
</dbReference>
<keyword evidence="11 15" id="KW-0175">Coiled coil</keyword>
<keyword evidence="12 15" id="KW-0539">Nucleus</keyword>
<evidence type="ECO:0000313" key="19">
    <source>
        <dbReference type="EMBL" id="EPE10328.1"/>
    </source>
</evidence>
<evidence type="ECO:0000256" key="10">
    <source>
        <dbReference type="ARBA" id="ARBA00022853"/>
    </source>
</evidence>
<dbReference type="InterPro" id="IPR017907">
    <property type="entry name" value="Znf_RING_CS"/>
</dbReference>
<evidence type="ECO:0000256" key="5">
    <source>
        <dbReference type="ARBA" id="ARBA00022679"/>
    </source>
</evidence>
<feature type="coiled-coil region" evidence="16">
    <location>
        <begin position="189"/>
        <end position="237"/>
    </location>
</feature>
<evidence type="ECO:0000256" key="2">
    <source>
        <dbReference type="ARBA" id="ARBA00004123"/>
    </source>
</evidence>
<evidence type="ECO:0000256" key="6">
    <source>
        <dbReference type="ARBA" id="ARBA00022723"/>
    </source>
</evidence>
<proteinExistence type="inferred from homology"/>
<dbReference type="PROSITE" id="PS00518">
    <property type="entry name" value="ZF_RING_1"/>
    <property type="match status" value="1"/>
</dbReference>
<dbReference type="EMBL" id="KE148146">
    <property type="protein sequence ID" value="EPE10328.1"/>
    <property type="molecule type" value="Genomic_DNA"/>
</dbReference>
<dbReference type="GO" id="GO:0016567">
    <property type="term" value="P:protein ubiquitination"/>
    <property type="evidence" value="ECO:0007669"/>
    <property type="project" value="UniProtKB-UniRule"/>
</dbReference>
<feature type="compositionally biased region" description="Basic and acidic residues" evidence="17">
    <location>
        <begin position="49"/>
        <end position="60"/>
    </location>
</feature>
<dbReference type="Pfam" id="PF13445">
    <property type="entry name" value="zf-RING_UBOX"/>
    <property type="match status" value="1"/>
</dbReference>
<accession>S3CUD2</accession>
<dbReference type="GO" id="GO:0008270">
    <property type="term" value="F:zinc ion binding"/>
    <property type="evidence" value="ECO:0007669"/>
    <property type="project" value="UniProtKB-KW"/>
</dbReference>
<dbReference type="AlphaFoldDB" id="S3CUD2"/>
<feature type="coiled-coil region" evidence="16">
    <location>
        <begin position="624"/>
        <end position="651"/>
    </location>
</feature>
<evidence type="ECO:0000313" key="20">
    <source>
        <dbReference type="Proteomes" id="UP000016923"/>
    </source>
</evidence>
<dbReference type="GO" id="GO:0006325">
    <property type="term" value="P:chromatin organization"/>
    <property type="evidence" value="ECO:0007669"/>
    <property type="project" value="UniProtKB-KW"/>
</dbReference>
<comment type="pathway">
    <text evidence="3 15">Protein modification; protein ubiquitination.</text>
</comment>
<dbReference type="PANTHER" id="PTHR23163">
    <property type="entry name" value="RING FINGER PROTEIN-RELATED"/>
    <property type="match status" value="1"/>
</dbReference>
<gene>
    <name evidence="19" type="ORF">F503_05423</name>
</gene>
<evidence type="ECO:0000256" key="15">
    <source>
        <dbReference type="RuleBase" id="RU365038"/>
    </source>
</evidence>
<dbReference type="EC" id="2.3.2.27" evidence="15"/>
<dbReference type="GO" id="GO:0061630">
    <property type="term" value="F:ubiquitin protein ligase activity"/>
    <property type="evidence" value="ECO:0007669"/>
    <property type="project" value="UniProtKB-EC"/>
</dbReference>
<dbReference type="STRING" id="1262450.S3CUD2"/>
<comment type="similarity">
    <text evidence="4 15">Belongs to the BRE1 family.</text>
</comment>
<evidence type="ECO:0000256" key="17">
    <source>
        <dbReference type="SAM" id="MobiDB-lite"/>
    </source>
</evidence>
<evidence type="ECO:0000256" key="12">
    <source>
        <dbReference type="ARBA" id="ARBA00023242"/>
    </source>
</evidence>
<dbReference type="Pfam" id="PF26095">
    <property type="entry name" value="CC_Bre1"/>
    <property type="match status" value="1"/>
</dbReference>
<dbReference type="InterPro" id="IPR027370">
    <property type="entry name" value="Znf-RING_euk"/>
</dbReference>
<keyword evidence="8 15" id="KW-0833">Ubl conjugation pathway</keyword>
<dbReference type="Gene3D" id="3.30.40.10">
    <property type="entry name" value="Zinc/RING finger domain, C3HC4 (zinc finger)"/>
    <property type="match status" value="1"/>
</dbReference>
<dbReference type="InterPro" id="IPR013956">
    <property type="entry name" value="E3_ubiquit_lig_Bre1"/>
</dbReference>
<dbReference type="VEuPathDB" id="FungiDB:F503_05423"/>
<evidence type="ECO:0000256" key="8">
    <source>
        <dbReference type="ARBA" id="ARBA00022786"/>
    </source>
</evidence>
<dbReference type="HOGENOM" id="CLU_019713_2_0_1"/>
<dbReference type="InterPro" id="IPR013083">
    <property type="entry name" value="Znf_RING/FYVE/PHD"/>
</dbReference>
<dbReference type="OrthoDB" id="654191at2759"/>
<feature type="region of interest" description="Disordered" evidence="17">
    <location>
        <begin position="1"/>
        <end position="60"/>
    </location>
</feature>
<dbReference type="GO" id="GO:0033503">
    <property type="term" value="C:HULC complex"/>
    <property type="evidence" value="ECO:0007669"/>
    <property type="project" value="TreeGrafter"/>
</dbReference>
<keyword evidence="7 14" id="KW-0863">Zinc-finger</keyword>
<evidence type="ECO:0000256" key="4">
    <source>
        <dbReference type="ARBA" id="ARBA00005555"/>
    </source>
</evidence>
<dbReference type="InterPro" id="IPR001841">
    <property type="entry name" value="Znf_RING"/>
</dbReference>
<dbReference type="UniPathway" id="UPA00143"/>
<feature type="coiled-coil region" evidence="16">
    <location>
        <begin position="463"/>
        <end position="525"/>
    </location>
</feature>
<evidence type="ECO:0000256" key="11">
    <source>
        <dbReference type="ARBA" id="ARBA00023054"/>
    </source>
</evidence>
<dbReference type="GO" id="GO:0005634">
    <property type="term" value="C:nucleus"/>
    <property type="evidence" value="ECO:0007669"/>
    <property type="project" value="UniProtKB-SubCell"/>
</dbReference>
<dbReference type="Pfam" id="PF08647">
    <property type="entry name" value="BRE1"/>
    <property type="match status" value="1"/>
</dbReference>
<dbReference type="PROSITE" id="PS50089">
    <property type="entry name" value="ZF_RING_2"/>
    <property type="match status" value="1"/>
</dbReference>
<dbReference type="OMA" id="YRQMQEY"/>
<dbReference type="SUPFAM" id="SSF57850">
    <property type="entry name" value="RING/U-box"/>
    <property type="match status" value="1"/>
</dbReference>
<keyword evidence="10 15" id="KW-0156">Chromatin regulator</keyword>
<feature type="domain" description="RING-type" evidence="18">
    <location>
        <begin position="676"/>
        <end position="715"/>
    </location>
</feature>
<dbReference type="CDD" id="cd16499">
    <property type="entry name" value="RING-HC_Bre1-like"/>
    <property type="match status" value="1"/>
</dbReference>
<evidence type="ECO:0000259" key="18">
    <source>
        <dbReference type="PROSITE" id="PS50089"/>
    </source>
</evidence>
<evidence type="ECO:0000256" key="13">
    <source>
        <dbReference type="ARBA" id="ARBA00059679"/>
    </source>
</evidence>
<sequence>MPVATAPSALPTRPSPVVKMEDRKRPAIADTDDYAPPNKRQATNGGASKAKEDPGGEYRDEAWIEDFQKDAIYRQMNDYKRQAATFETRVEELVKRSTYHDDHIRIIDAWLLQVIQEIELLCEGKISTKPGSKDTPYLSALGFKDSRDFQKHIGEKAKTVKARLESIFNRVSSLREGITPDVAQMELQVKALLAEQKEAVVKLERLEADKEDISQQLDTATLRYIKAEKRMDRMKSAQVQKMEDKALAHVTVRPAPTDNGNDQPAASSAGLSELQGKYDEALAVINKQKEQMDRIYAEIKLIQEENSALRAKKDSATDDDYARTDLFKQIKSQAEDAIKRANHLDLSNKQLRDEIQKLQSERSTFRAKQGAENAATIGELEEQLQVKEHDLTRIRAQRDEFLADVQIRKNSQDQERTAFDQLKELVAAKDDRLAALESELQRLRPAEGTDIATPSAVLEALSIEELRERFAKLEKDFVLIQNEMPSVEKAYKKAISFAQKKVMDFAALEERVAVLTLEKAKADQKYFAARKDMDFRVAEIRALRHQNSKSSEIIASLKDADAQARSVLSNFEKQLSDFRQTNTTLVEESRQLKLANADAVRRIESSKSQIGELTNLVKTKDAANATLREHAATQESECEKLKVRLSTAQKDRDSWKTKCLANSSDEEEMLRNFALCSVCRHDFKNAIIKTCGHVFCQSCIDARLSNRMRKCPACNKAFDKMDVMTAHF</sequence>
<dbReference type="SMART" id="SM00184">
    <property type="entry name" value="RING"/>
    <property type="match status" value="1"/>
</dbReference>
<protein>
    <recommendedName>
        <fullName evidence="15">E3 ubiquitin protein ligase</fullName>
        <ecNumber evidence="15">2.3.2.27</ecNumber>
    </recommendedName>
</protein>
<dbReference type="eggNOG" id="KOG0978">
    <property type="taxonomic scope" value="Eukaryota"/>
</dbReference>